<organism evidence="2 3">
    <name type="scientific">Sulfobacillus acidophilus (strain ATCC 700253 / DSM 10332 / NAL)</name>
    <dbReference type="NCBI Taxonomy" id="679936"/>
    <lineage>
        <taxon>Bacteria</taxon>
        <taxon>Bacillati</taxon>
        <taxon>Bacillota</taxon>
        <taxon>Clostridia</taxon>
        <taxon>Eubacteriales</taxon>
        <taxon>Clostridiales Family XVII. Incertae Sedis</taxon>
        <taxon>Sulfobacillus</taxon>
    </lineage>
</organism>
<protein>
    <recommendedName>
        <fullName evidence="4">Cell envelope-related transcriptional attenuator domain-containing protein</fullName>
    </recommendedName>
</protein>
<proteinExistence type="predicted"/>
<reference evidence="3" key="1">
    <citation type="submission" date="2011-12" db="EMBL/GenBank/DDBJ databases">
        <title>The complete genome of chromosome of Sulfobacillus acidophilus DSM 10332.</title>
        <authorList>
            <person name="Lucas S."/>
            <person name="Han J."/>
            <person name="Lapidus A."/>
            <person name="Bruce D."/>
            <person name="Goodwin L."/>
            <person name="Pitluck S."/>
            <person name="Peters L."/>
            <person name="Kyrpides N."/>
            <person name="Mavromatis K."/>
            <person name="Ivanova N."/>
            <person name="Mikhailova N."/>
            <person name="Chertkov O."/>
            <person name="Saunders E."/>
            <person name="Detter J.C."/>
            <person name="Tapia R."/>
            <person name="Han C."/>
            <person name="Land M."/>
            <person name="Hauser L."/>
            <person name="Markowitz V."/>
            <person name="Cheng J.-F."/>
            <person name="Hugenholtz P."/>
            <person name="Woyke T."/>
            <person name="Wu D."/>
            <person name="Pukall R."/>
            <person name="Gehrich-Schroeter G."/>
            <person name="Schneider S."/>
            <person name="Klenk H.-P."/>
            <person name="Eisen J.A."/>
        </authorList>
    </citation>
    <scope>NUCLEOTIDE SEQUENCE [LARGE SCALE GENOMIC DNA]</scope>
    <source>
        <strain evidence="3">ATCC 700253 / DSM 10332 / NAL</strain>
    </source>
</reference>
<dbReference type="KEGG" id="sap:Sulac_1988"/>
<sequence>MQVTNEAPQYAGGFRPWQLALLLLLAVLGALAIGISLKVHPEIQSHVDVLNPRQPMNVLVGIQGSPERPVFIGLVAVVQPTTRTLTVVPVSGSIPVVADHQTEPLYEAVSGLPAKAATRLVSQATQIPIDHYFYITPKDLMLVLDALYYHSPGWPKTETPVVMLNILGYPSGRVAPRQQVAFIDHLVSQLPTISPIAAGSLLQIPKSSVTNLTSYQLFLLANYVRGDQLVPGNPQAYHHPVRRTHG</sequence>
<keyword evidence="1" id="KW-0472">Membrane</keyword>
<gene>
    <name evidence="2" type="ordered locus">Sulac_1988</name>
</gene>
<evidence type="ECO:0000313" key="3">
    <source>
        <dbReference type="Proteomes" id="UP000005439"/>
    </source>
</evidence>
<keyword evidence="1" id="KW-0812">Transmembrane</keyword>
<evidence type="ECO:0000256" key="1">
    <source>
        <dbReference type="SAM" id="Phobius"/>
    </source>
</evidence>
<name>G8U1F8_SULAD</name>
<evidence type="ECO:0008006" key="4">
    <source>
        <dbReference type="Google" id="ProtNLM"/>
    </source>
</evidence>
<evidence type="ECO:0000313" key="2">
    <source>
        <dbReference type="EMBL" id="AEW05478.1"/>
    </source>
</evidence>
<dbReference type="STRING" id="679936.Sulac_1988"/>
<dbReference type="AlphaFoldDB" id="G8U1F8"/>
<dbReference type="PATRIC" id="fig|679936.5.peg.2052"/>
<accession>G8U1F8</accession>
<dbReference type="HOGENOM" id="CLU_1128596_0_0_9"/>
<feature type="transmembrane region" description="Helical" evidence="1">
    <location>
        <begin position="17"/>
        <end position="37"/>
    </location>
</feature>
<reference evidence="2 3" key="2">
    <citation type="journal article" date="2012" name="Stand. Genomic Sci.">
        <title>Complete genome sequence of the moderately thermophilic mineral-sulfide-oxidizing firmicute Sulfobacillus acidophilus type strain (NAL(T)).</title>
        <authorList>
            <person name="Anderson I."/>
            <person name="Chertkov O."/>
            <person name="Chen A."/>
            <person name="Saunders E."/>
            <person name="Lapidus A."/>
            <person name="Nolan M."/>
            <person name="Lucas S."/>
            <person name="Hammon N."/>
            <person name="Deshpande S."/>
            <person name="Cheng J.F."/>
            <person name="Han C."/>
            <person name="Tapia R."/>
            <person name="Goodwin L.A."/>
            <person name="Pitluck S."/>
            <person name="Liolios K."/>
            <person name="Pagani I."/>
            <person name="Ivanova N."/>
            <person name="Mikhailova N."/>
            <person name="Pati A."/>
            <person name="Palaniappan K."/>
            <person name="Land M."/>
            <person name="Pan C."/>
            <person name="Rohde M."/>
            <person name="Pukall R."/>
            <person name="Goker M."/>
            <person name="Detter J.C."/>
            <person name="Woyke T."/>
            <person name="Bristow J."/>
            <person name="Eisen J.A."/>
            <person name="Markowitz V."/>
            <person name="Hugenholtz P."/>
            <person name="Kyrpides N.C."/>
            <person name="Klenk H.P."/>
            <person name="Mavromatis K."/>
        </authorList>
    </citation>
    <scope>NUCLEOTIDE SEQUENCE [LARGE SCALE GENOMIC DNA]</scope>
    <source>
        <strain evidence="3">ATCC 700253 / DSM 10332 / NAL</strain>
    </source>
</reference>
<dbReference type="Proteomes" id="UP000005439">
    <property type="component" value="Chromosome"/>
</dbReference>
<keyword evidence="1" id="KW-1133">Transmembrane helix</keyword>
<dbReference type="EMBL" id="CP003179">
    <property type="protein sequence ID" value="AEW05478.1"/>
    <property type="molecule type" value="Genomic_DNA"/>
</dbReference>
<keyword evidence="3" id="KW-1185">Reference proteome</keyword>